<reference evidence="2" key="1">
    <citation type="journal article" date="2019" name="Nat. Commun.">
        <title>Expansion of phycobilisome linker gene families in mesophilic red algae.</title>
        <authorList>
            <person name="Lee J."/>
            <person name="Kim D."/>
            <person name="Bhattacharya D."/>
            <person name="Yoon H.S."/>
        </authorList>
    </citation>
    <scope>NUCLEOTIDE SEQUENCE [LARGE SCALE GENOMIC DNA]</scope>
    <source>
        <strain evidence="2">CCMP 1328</strain>
    </source>
</reference>
<organism evidence="1 2">
    <name type="scientific">Porphyridium purpureum</name>
    <name type="common">Red alga</name>
    <name type="synonym">Porphyridium cruentum</name>
    <dbReference type="NCBI Taxonomy" id="35688"/>
    <lineage>
        <taxon>Eukaryota</taxon>
        <taxon>Rhodophyta</taxon>
        <taxon>Bangiophyceae</taxon>
        <taxon>Porphyridiales</taxon>
        <taxon>Porphyridiaceae</taxon>
        <taxon>Porphyridium</taxon>
    </lineage>
</organism>
<dbReference type="Proteomes" id="UP000324585">
    <property type="component" value="Unassembled WGS sequence"/>
</dbReference>
<accession>A0A5J4YVB9</accession>
<dbReference type="CDD" id="cd00761">
    <property type="entry name" value="Glyco_tranf_GTA_type"/>
    <property type="match status" value="1"/>
</dbReference>
<evidence type="ECO:0000313" key="1">
    <source>
        <dbReference type="EMBL" id="KAA8495451.1"/>
    </source>
</evidence>
<dbReference type="EMBL" id="VRMN01000003">
    <property type="protein sequence ID" value="KAA8495451.1"/>
    <property type="molecule type" value="Genomic_DNA"/>
</dbReference>
<dbReference type="AlphaFoldDB" id="A0A5J4YVB9"/>
<keyword evidence="2" id="KW-1185">Reference proteome</keyword>
<dbReference type="SUPFAM" id="SSF53448">
    <property type="entry name" value="Nucleotide-diphospho-sugar transferases"/>
    <property type="match status" value="1"/>
</dbReference>
<dbReference type="InterPro" id="IPR029044">
    <property type="entry name" value="Nucleotide-diphossugar_trans"/>
</dbReference>
<comment type="caution">
    <text evidence="1">The sequence shown here is derived from an EMBL/GenBank/DDBJ whole genome shotgun (WGS) entry which is preliminary data.</text>
</comment>
<sequence length="449" mass="49645">MEIQREGGRMAPMRRWMGRTSRTVERVVEHVDKGTQRLLLDARVLLPLHKAGRGVDVLSALFLCLLAYSALVHTRRSGSLETFRTLVYADRMGICSKDERIAKTIATQPCCSGPQVSESDMFSLGVGGVVYVAPDLEELVTSDSLVSRTAEFATKLRALSLDELFICVSCRPASAVPSRHAPSAEHDTCASHFVQNLQLVFSKSKHMILVRPGLTRSECYNTALRVSQLDMLLVLDASDRFLPSLAWVEEAQALLERDPDVGAVSSSVGFLVSGHKSLELFGEHCLSSPLLTCLCTSRDVRYIPYMQGKVSLAYVDVVPVSSSLLRTRAIPSSGFPVHASTIGKRKGISRRTSVLLEGIETDVNISLQMATSGYQLAVLGIAQDKRSMNTSFLRTEFLLECRDSPFAQLAEQTILQRRNMPHWQSFHDLLIVKNDRTCAGRFRANLASR</sequence>
<proteinExistence type="predicted"/>
<evidence type="ECO:0000313" key="2">
    <source>
        <dbReference type="Proteomes" id="UP000324585"/>
    </source>
</evidence>
<name>A0A5J4YVB9_PORPP</name>
<protein>
    <submittedName>
        <fullName evidence="1">Uncharacterized protein</fullName>
    </submittedName>
</protein>
<gene>
    <name evidence="1" type="ORF">FVE85_1606</name>
</gene>